<proteinExistence type="predicted"/>
<dbReference type="KEGG" id="bgt:106070592"/>
<dbReference type="STRING" id="6526.A0A2C9JWB6"/>
<dbReference type="Pfam" id="PF24784">
    <property type="entry name" value="Temptin_C"/>
    <property type="match status" value="1"/>
</dbReference>
<dbReference type="Proteomes" id="UP000076420">
    <property type="component" value="Unassembled WGS sequence"/>
</dbReference>
<dbReference type="EnsemblMetazoa" id="BGLB009018-RB">
    <property type="protein sequence ID" value="BGLB009018-PB"/>
    <property type="gene ID" value="BGLB009018"/>
</dbReference>
<feature type="domain" description="Temptin Cys/Cys disulfide" evidence="2">
    <location>
        <begin position="15"/>
        <end position="111"/>
    </location>
</feature>
<feature type="chain" id="PRO_5012474414" description="Temptin Cys/Cys disulfide domain-containing protein" evidence="1">
    <location>
        <begin position="17"/>
        <end position="128"/>
    </location>
</feature>
<name>A0A2C9JWB6_BIOGL</name>
<dbReference type="VEuPathDB" id="VectorBase:BGLAX_050836"/>
<protein>
    <recommendedName>
        <fullName evidence="2">Temptin Cys/Cys disulfide domain-containing protein</fullName>
    </recommendedName>
</protein>
<evidence type="ECO:0000256" key="1">
    <source>
        <dbReference type="SAM" id="SignalP"/>
    </source>
</evidence>
<dbReference type="InterPro" id="IPR057626">
    <property type="entry name" value="S-S_Temptin"/>
</dbReference>
<accession>A0A2C9JWB6</accession>
<sequence length="128" mass="13447">MLFGLCLFLLGTLVSGFQVYQTYIPNGNIVPNPCLIGQIWAGAGHFSAIGTGPLNPFGQDFAAAGHVWNDVLCNKDSDNDGLTNGEELGDPHCHFTPTKPGHLVSTRGNPGICEPVGSAACAWQGFTC</sequence>
<reference evidence="3" key="1">
    <citation type="submission" date="2020-05" db="UniProtKB">
        <authorList>
            <consortium name="EnsemblMetazoa"/>
        </authorList>
    </citation>
    <scope>IDENTIFICATION</scope>
    <source>
        <strain evidence="3">BB02</strain>
    </source>
</reference>
<dbReference type="VEuPathDB" id="VectorBase:BGLB009018"/>
<dbReference type="InterPro" id="IPR055313">
    <property type="entry name" value="Temptin-like"/>
</dbReference>
<feature type="signal peptide" evidence="1">
    <location>
        <begin position="1"/>
        <end position="16"/>
    </location>
</feature>
<evidence type="ECO:0000259" key="2">
    <source>
        <dbReference type="Pfam" id="PF24784"/>
    </source>
</evidence>
<dbReference type="PANTHER" id="PTHR34737">
    <property type="entry name" value="EF-HAND DOMAIN-CONTAINING PROTEIN"/>
    <property type="match status" value="1"/>
</dbReference>
<organism evidence="3 4">
    <name type="scientific">Biomphalaria glabrata</name>
    <name type="common">Bloodfluke planorb</name>
    <name type="synonym">Freshwater snail</name>
    <dbReference type="NCBI Taxonomy" id="6526"/>
    <lineage>
        <taxon>Eukaryota</taxon>
        <taxon>Metazoa</taxon>
        <taxon>Spiralia</taxon>
        <taxon>Lophotrochozoa</taxon>
        <taxon>Mollusca</taxon>
        <taxon>Gastropoda</taxon>
        <taxon>Heterobranchia</taxon>
        <taxon>Euthyneura</taxon>
        <taxon>Panpulmonata</taxon>
        <taxon>Hygrophila</taxon>
        <taxon>Lymnaeoidea</taxon>
        <taxon>Planorbidae</taxon>
        <taxon>Biomphalaria</taxon>
    </lineage>
</organism>
<evidence type="ECO:0000313" key="3">
    <source>
        <dbReference type="EnsemblMetazoa" id="BGLB009018-PB"/>
    </source>
</evidence>
<evidence type="ECO:0000313" key="4">
    <source>
        <dbReference type="Proteomes" id="UP000076420"/>
    </source>
</evidence>
<dbReference type="OrthoDB" id="129121at2759"/>
<dbReference type="RefSeq" id="XP_013085985.2">
    <property type="nucleotide sequence ID" value="XM_013230531.2"/>
</dbReference>
<gene>
    <name evidence="3" type="primary">106070592</name>
</gene>
<dbReference type="AlphaFoldDB" id="A0A2C9JWB6"/>
<keyword evidence="1" id="KW-0732">Signal</keyword>
<dbReference type="PANTHER" id="PTHR34737:SF2">
    <property type="entry name" value="EF-HAND DOMAIN-CONTAINING PROTEIN"/>
    <property type="match status" value="1"/>
</dbReference>